<name>A0A8B8HRM6_VANTA</name>
<accession>A0A8B8HRM6</accession>
<gene>
    <name evidence="3" type="primary">LOC113393520</name>
</gene>
<sequence length="1120" mass="132905">MEKIVVKTEVQPNGDILLFYVDENEETDLRGLENEVQNNVQLLPDTKYIIEEDLGEGESAEELDIAQATEHVSNDIWLEDEIKRLIVFYLDNKETFLSGATKKTHLWAVACKTMLAGKTPILCEVKLRELKKNYVQVCLENQNGGTIIWNYYNLCNQAFHDDNFVKMCLSENSSDNQITVNMPVKNVVNQDGILVVKKVNSCQNKDEQVEAMLNSYIKHKTFFQKQYNTQRGLWEAIAMDFGEEDVDYWHKRFLNFKQHYIRMIYKRKESGAESINWPYMKYFDQIFGDDEDFSRKYLYSEENDTKVSIMIENDPNSWNDIEITFLVKYYFDCFNEFHDPSIPNNFLWQEVGRLIDKTPENCEKKFEDLKNEHFGKLIEGDYDLANRIPLAILFDNIIAKEVEMEVNNPEKDGPDLWKTEQIDELVQYLYENIDMLKDPVCYYVSWASLARKLKRSVTSCRKQWNDLTTLYKNILDDKKENPDMQIDWRYIDLFDRIFDYGMDSNLLDGYEKLKELGQVNKSNKVGVKKVTIKDNDDKFLENGTDDEELYDERGFTKRSKKRNGDAKAFKILEFYLKNKDKFASSQQKKLALWEILARQIGITATECAHRFRNFKQVYTGYVQREINKPEMPILWPYYNLCKKVFGYRAIKSKLKNGKMDSDDAEDWSAKEIKQLINYFSRNFSNFQENIEARSKWTEIAQEISRTETSCCDKFLELRKSYRKLKTMKARNPDVKVSWKYFNMLDDIYKYGEQNCEVLENMEVDECNDDDNEIKLEMQEDDDYQCIIVIPEGEDINNTQIIIQEQEQDKDQEATEITNSKQIITKWNKRSKKRLLTLYLNYLRVHKGQEINQREMWTEIASKLDEKTPISCKKMFLKLKNQHKQLNEADFKLPYSVLLEKILTFKPKFAKSNKNKDLEEINTYEDIPMSDEKVYNALNYYLQNLEDFVSPKFEQKYLWTELAKFISEPVNKIFSKINYLKQTFDSEIDTPFKEILHEILTKENALREEINKDPDPITEEDSEQTWSDIETERLLTWYLAHLDKFKNPKFVRSYLWMEASDILKKSPLVCSKKMSEIRSQYRTMVRENPEELDNWKFYNLCQRIYGTGKKSSTSNKGLEDI</sequence>
<protein>
    <submittedName>
        <fullName evidence="3">Uncharacterized protein LOC113393520</fullName>
    </submittedName>
</protein>
<keyword evidence="2" id="KW-1185">Reference proteome</keyword>
<dbReference type="Pfam" id="PF13837">
    <property type="entry name" value="Myb_DNA-bind_4"/>
    <property type="match status" value="1"/>
</dbReference>
<evidence type="ECO:0000313" key="3">
    <source>
        <dbReference type="RefSeq" id="XP_026486246.2"/>
    </source>
</evidence>
<dbReference type="Pfam" id="PF10545">
    <property type="entry name" value="MADF_DNA_bdg"/>
    <property type="match status" value="1"/>
</dbReference>
<dbReference type="InterPro" id="IPR001005">
    <property type="entry name" value="SANT/Myb"/>
</dbReference>
<organism evidence="2 3">
    <name type="scientific">Vanessa tameamea</name>
    <name type="common">Kamehameha butterfly</name>
    <dbReference type="NCBI Taxonomy" id="334116"/>
    <lineage>
        <taxon>Eukaryota</taxon>
        <taxon>Metazoa</taxon>
        <taxon>Ecdysozoa</taxon>
        <taxon>Arthropoda</taxon>
        <taxon>Hexapoda</taxon>
        <taxon>Insecta</taxon>
        <taxon>Pterygota</taxon>
        <taxon>Neoptera</taxon>
        <taxon>Endopterygota</taxon>
        <taxon>Lepidoptera</taxon>
        <taxon>Glossata</taxon>
        <taxon>Ditrysia</taxon>
        <taxon>Papilionoidea</taxon>
        <taxon>Nymphalidae</taxon>
        <taxon>Nymphalinae</taxon>
        <taxon>Vanessa</taxon>
    </lineage>
</organism>
<reference evidence="3" key="1">
    <citation type="submission" date="2025-08" db="UniProtKB">
        <authorList>
            <consortium name="RefSeq"/>
        </authorList>
    </citation>
    <scope>IDENTIFICATION</scope>
    <source>
        <tissue evidence="3">Whole body</tissue>
    </source>
</reference>
<dbReference type="SMART" id="SM00717">
    <property type="entry name" value="SANT"/>
    <property type="match status" value="4"/>
</dbReference>
<dbReference type="PROSITE" id="PS50090">
    <property type="entry name" value="MYB_LIKE"/>
    <property type="match status" value="2"/>
</dbReference>
<feature type="domain" description="Myb-like" evidence="1">
    <location>
        <begin position="417"/>
        <end position="468"/>
    </location>
</feature>
<dbReference type="Proteomes" id="UP001652626">
    <property type="component" value="Chromosome 26"/>
</dbReference>
<evidence type="ECO:0000313" key="2">
    <source>
        <dbReference type="Proteomes" id="UP001652626"/>
    </source>
</evidence>
<dbReference type="GeneID" id="113393520"/>
<feature type="domain" description="Myb-like" evidence="1">
    <location>
        <begin position="667"/>
        <end position="718"/>
    </location>
</feature>
<dbReference type="AlphaFoldDB" id="A0A8B8HRM6"/>
<dbReference type="InterPro" id="IPR006578">
    <property type="entry name" value="MADF-dom"/>
</dbReference>
<proteinExistence type="predicted"/>
<dbReference type="RefSeq" id="XP_026486246.2">
    <property type="nucleotide sequence ID" value="XM_026630461.2"/>
</dbReference>
<evidence type="ECO:0000259" key="1">
    <source>
        <dbReference type="PROSITE" id="PS50090"/>
    </source>
</evidence>
<dbReference type="OrthoDB" id="6475849at2759"/>
<dbReference type="InterPro" id="IPR044822">
    <property type="entry name" value="Myb_DNA-bind_4"/>
</dbReference>
<dbReference type="OMA" id="YLWMEAS"/>